<dbReference type="PANTHER" id="PTHR10457:SF7">
    <property type="entry name" value="GALACTOKINASE-RELATED"/>
    <property type="match status" value="1"/>
</dbReference>
<feature type="domain" description="GHMP kinase N-terminal" evidence="11">
    <location>
        <begin position="82"/>
        <end position="157"/>
    </location>
</feature>
<dbReference type="InterPro" id="IPR019539">
    <property type="entry name" value="GalKase_N"/>
</dbReference>
<dbReference type="Proteomes" id="UP000027647">
    <property type="component" value="Unassembled WGS sequence"/>
</dbReference>
<dbReference type="EC" id="2.7.1.6" evidence="10"/>
<evidence type="ECO:0000259" key="11">
    <source>
        <dbReference type="Pfam" id="PF00288"/>
    </source>
</evidence>
<dbReference type="EMBL" id="JMIW01000003">
    <property type="protein sequence ID" value="KEO90570.1"/>
    <property type="molecule type" value="Genomic_DNA"/>
</dbReference>
<dbReference type="PROSITE" id="PS00106">
    <property type="entry name" value="GALACTOKINASE"/>
    <property type="match status" value="1"/>
</dbReference>
<dbReference type="InterPro" id="IPR014721">
    <property type="entry name" value="Ribsml_uS5_D2-typ_fold_subgr"/>
</dbReference>
<dbReference type="InterPro" id="IPR000705">
    <property type="entry name" value="Galactokinase"/>
</dbReference>
<dbReference type="SUPFAM" id="SSF55060">
    <property type="entry name" value="GHMP Kinase, C-terminal domain"/>
    <property type="match status" value="1"/>
</dbReference>
<reference evidence="14 15" key="1">
    <citation type="submission" date="2014-04" db="EMBL/GenBank/DDBJ databases">
        <title>A comprehensive comparison of genomes of Erythrobacter spp. strains.</title>
        <authorList>
            <person name="Zheng Q."/>
        </authorList>
    </citation>
    <scope>NUCLEOTIDE SEQUENCE [LARGE SCALE GENOMIC DNA]</scope>
    <source>
        <strain evidence="14 15">DSM 6997</strain>
    </source>
</reference>
<keyword evidence="8" id="KW-0299">Galactose metabolism</keyword>
<dbReference type="RefSeq" id="WP_034960013.1">
    <property type="nucleotide sequence ID" value="NZ_JMIW01000003.1"/>
</dbReference>
<organism evidence="14 15">
    <name type="scientific">Erythrobacter longus</name>
    <dbReference type="NCBI Taxonomy" id="1044"/>
    <lineage>
        <taxon>Bacteria</taxon>
        <taxon>Pseudomonadati</taxon>
        <taxon>Pseudomonadota</taxon>
        <taxon>Alphaproteobacteria</taxon>
        <taxon>Sphingomonadales</taxon>
        <taxon>Erythrobacteraceae</taxon>
        <taxon>Erythrobacter/Porphyrobacter group</taxon>
        <taxon>Erythrobacter</taxon>
    </lineage>
</organism>
<dbReference type="GO" id="GO:0005829">
    <property type="term" value="C:cytosol"/>
    <property type="evidence" value="ECO:0007669"/>
    <property type="project" value="TreeGrafter"/>
</dbReference>
<dbReference type="InterPro" id="IPR006206">
    <property type="entry name" value="Mevalonate/galactokinase"/>
</dbReference>
<dbReference type="InterPro" id="IPR013750">
    <property type="entry name" value="GHMP_kinase_C_dom"/>
</dbReference>
<dbReference type="InterPro" id="IPR036554">
    <property type="entry name" value="GHMP_kinase_C_sf"/>
</dbReference>
<dbReference type="InterPro" id="IPR019741">
    <property type="entry name" value="Galactokinase_CS"/>
</dbReference>
<dbReference type="InterPro" id="IPR020568">
    <property type="entry name" value="Ribosomal_Su5_D2-typ_SF"/>
</dbReference>
<evidence type="ECO:0000256" key="1">
    <source>
        <dbReference type="ARBA" id="ARBA00006566"/>
    </source>
</evidence>
<dbReference type="Pfam" id="PF10509">
    <property type="entry name" value="GalKase_gal_bdg"/>
    <property type="match status" value="1"/>
</dbReference>
<gene>
    <name evidence="14" type="ORF">EH31_10815</name>
</gene>
<name>A0A074MCS6_ERYLO</name>
<dbReference type="PRINTS" id="PR00959">
    <property type="entry name" value="MEVGALKINASE"/>
</dbReference>
<dbReference type="Pfam" id="PF08544">
    <property type="entry name" value="GHMP_kinases_C"/>
    <property type="match status" value="1"/>
</dbReference>
<evidence type="ECO:0000256" key="4">
    <source>
        <dbReference type="ARBA" id="ARBA00022741"/>
    </source>
</evidence>
<evidence type="ECO:0000313" key="14">
    <source>
        <dbReference type="EMBL" id="KEO90570.1"/>
    </source>
</evidence>
<keyword evidence="15" id="KW-1185">Reference proteome</keyword>
<feature type="domain" description="GHMP kinase C-terminal" evidence="12">
    <location>
        <begin position="255"/>
        <end position="323"/>
    </location>
</feature>
<dbReference type="SUPFAM" id="SSF54211">
    <property type="entry name" value="Ribosomal protein S5 domain 2-like"/>
    <property type="match status" value="1"/>
</dbReference>
<keyword evidence="7" id="KW-0460">Magnesium</keyword>
<keyword evidence="6" id="KW-0067">ATP-binding</keyword>
<dbReference type="PANTHER" id="PTHR10457">
    <property type="entry name" value="MEVALONATE KINASE/GALACTOKINASE"/>
    <property type="match status" value="1"/>
</dbReference>
<dbReference type="GO" id="GO:0046872">
    <property type="term" value="F:metal ion binding"/>
    <property type="evidence" value="ECO:0007669"/>
    <property type="project" value="UniProtKB-KW"/>
</dbReference>
<feature type="domain" description="Galactokinase N-terminal" evidence="13">
    <location>
        <begin position="3"/>
        <end position="36"/>
    </location>
</feature>
<dbReference type="GO" id="GO:0004335">
    <property type="term" value="F:galactokinase activity"/>
    <property type="evidence" value="ECO:0007669"/>
    <property type="project" value="UniProtKB-UniRule"/>
</dbReference>
<dbReference type="STRING" id="1044.EH31_10815"/>
<evidence type="ECO:0000256" key="5">
    <source>
        <dbReference type="ARBA" id="ARBA00022777"/>
    </source>
</evidence>
<proteinExistence type="inferred from homology"/>
<dbReference type="AlphaFoldDB" id="A0A074MCS6"/>
<dbReference type="PIRSF" id="PIRSF000530">
    <property type="entry name" value="Galactokinase"/>
    <property type="match status" value="1"/>
</dbReference>
<evidence type="ECO:0000256" key="3">
    <source>
        <dbReference type="ARBA" id="ARBA00022723"/>
    </source>
</evidence>
<keyword evidence="9" id="KW-0119">Carbohydrate metabolism</keyword>
<dbReference type="GO" id="GO:0005524">
    <property type="term" value="F:ATP binding"/>
    <property type="evidence" value="ECO:0007669"/>
    <property type="project" value="UniProtKB-UniRule"/>
</dbReference>
<evidence type="ECO:0000256" key="10">
    <source>
        <dbReference type="NCBIfam" id="TIGR00131"/>
    </source>
</evidence>
<keyword evidence="4" id="KW-0547">Nucleotide-binding</keyword>
<evidence type="ECO:0000256" key="2">
    <source>
        <dbReference type="ARBA" id="ARBA00022679"/>
    </source>
</evidence>
<evidence type="ECO:0000313" key="15">
    <source>
        <dbReference type="Proteomes" id="UP000027647"/>
    </source>
</evidence>
<dbReference type="GO" id="GO:0006012">
    <property type="term" value="P:galactose metabolic process"/>
    <property type="evidence" value="ECO:0007669"/>
    <property type="project" value="UniProtKB-UniRule"/>
</dbReference>
<evidence type="ECO:0000259" key="12">
    <source>
        <dbReference type="Pfam" id="PF08544"/>
    </source>
</evidence>
<sequence>MTGFASAPGRVNLIGEHIDYNGGMVLPAALSVGVSIELEPREDDGVFVTADQYDAPVERQLSKDAKGHWSDPSVGALREANTLGLLTGGANLTVRSNIPQGAGISSSAALTVAILKAARDASGVSALTDQDIAIAARRVENEYLGVPCGIMDQFAVAIATPGKAMALDTASLEYELLDLPANHTFVVIHSGVSRKLTDGRYKERKVECDEAKIYFKTDNLCALEPEEIAASSLHEAARKRALHCATEHRRVLATVDALKAGDVETIGAMMNESHVSMRDVFEMSVAPIDALVASATEAGALGARLTGGGFGGCIVALVEKTGKEEWLARLLEAHRDAWFVCEA</sequence>
<dbReference type="Pfam" id="PF00288">
    <property type="entry name" value="GHMP_kinases_N"/>
    <property type="match status" value="1"/>
</dbReference>
<dbReference type="InterPro" id="IPR006204">
    <property type="entry name" value="GHMP_kinase_N_dom"/>
</dbReference>
<dbReference type="Gene3D" id="3.30.230.10">
    <property type="match status" value="1"/>
</dbReference>
<dbReference type="OrthoDB" id="250531at2"/>
<comment type="caution">
    <text evidence="14">The sequence shown here is derived from an EMBL/GenBank/DDBJ whole genome shotgun (WGS) entry which is preliminary data.</text>
</comment>
<accession>A0A074MCS6</accession>
<dbReference type="eggNOG" id="COG0153">
    <property type="taxonomic scope" value="Bacteria"/>
</dbReference>
<keyword evidence="5 14" id="KW-0418">Kinase</keyword>
<evidence type="ECO:0000259" key="13">
    <source>
        <dbReference type="Pfam" id="PF10509"/>
    </source>
</evidence>
<protein>
    <recommendedName>
        <fullName evidence="10">Galactokinase</fullName>
        <ecNumber evidence="10">2.7.1.6</ecNumber>
    </recommendedName>
</protein>
<dbReference type="NCBIfam" id="TIGR00131">
    <property type="entry name" value="gal_kin"/>
    <property type="match status" value="1"/>
</dbReference>
<comment type="similarity">
    <text evidence="1">Belongs to the GHMP kinase family. GalK subfamily.</text>
</comment>
<dbReference type="Gene3D" id="3.30.70.890">
    <property type="entry name" value="GHMP kinase, C-terminal domain"/>
    <property type="match status" value="1"/>
</dbReference>
<keyword evidence="3" id="KW-0479">Metal-binding</keyword>
<evidence type="ECO:0000256" key="9">
    <source>
        <dbReference type="ARBA" id="ARBA00023277"/>
    </source>
</evidence>
<keyword evidence="2" id="KW-0808">Transferase</keyword>
<dbReference type="FunFam" id="3.30.70.890:FF:000001">
    <property type="entry name" value="Galactokinase"/>
    <property type="match status" value="1"/>
</dbReference>
<dbReference type="PRINTS" id="PR00473">
    <property type="entry name" value="GALCTOKINASE"/>
</dbReference>
<evidence type="ECO:0000256" key="6">
    <source>
        <dbReference type="ARBA" id="ARBA00022840"/>
    </source>
</evidence>
<evidence type="ECO:0000256" key="7">
    <source>
        <dbReference type="ARBA" id="ARBA00022842"/>
    </source>
</evidence>
<evidence type="ECO:0000256" key="8">
    <source>
        <dbReference type="ARBA" id="ARBA00023144"/>
    </source>
</evidence>